<dbReference type="InterPro" id="IPR016090">
    <property type="entry name" value="PLA2-like_dom"/>
</dbReference>
<comment type="cofactor">
    <cofactor evidence="21">
        <name>Ca(2+)</name>
        <dbReference type="ChEBI" id="CHEBI:29108"/>
    </cofactor>
    <text evidence="21">Binds 1 Ca(2+) ion per subunit.</text>
</comment>
<feature type="disulfide bond" evidence="22">
    <location>
        <begin position="52"/>
        <end position="76"/>
    </location>
</feature>
<dbReference type="AlphaFoldDB" id="A0A3B3IRX2"/>
<evidence type="ECO:0000256" key="24">
    <source>
        <dbReference type="RuleBase" id="RU361236"/>
    </source>
</evidence>
<keyword evidence="24" id="KW-0378">Hydrolase</keyword>
<dbReference type="GO" id="GO:0004623">
    <property type="term" value="F:phospholipase A2 activity"/>
    <property type="evidence" value="ECO:0007669"/>
    <property type="project" value="UniProtKB-EC"/>
</dbReference>
<evidence type="ECO:0000256" key="19">
    <source>
        <dbReference type="ARBA" id="ARBA00049282"/>
    </source>
</evidence>
<feature type="active site" evidence="20">
    <location>
        <position position="84"/>
    </location>
</feature>
<feature type="disulfide bond" evidence="22">
    <location>
        <begin position="21"/>
        <end position="37"/>
    </location>
</feature>
<evidence type="ECO:0000256" key="3">
    <source>
        <dbReference type="ARBA" id="ARBA00007056"/>
    </source>
</evidence>
<dbReference type="InterPro" id="IPR033112">
    <property type="entry name" value="PLA2_Asp_AS"/>
</dbReference>
<comment type="catalytic activity">
    <reaction evidence="9">
        <text>1-hexadecanoyl-2-(4Z,7Z,10Z,13Z,16Z,19Z-docosahexaenoyl)-sn-glycero-3-phosphocholine + H2O = (4Z,7Z,10Z,13Z,16Z,19Z)-docosahexaenoate + 1-hexadecanoyl-sn-glycero-3-phosphocholine + H(+)</text>
        <dbReference type="Rhea" id="RHEA:41231"/>
        <dbReference type="ChEBI" id="CHEBI:15377"/>
        <dbReference type="ChEBI" id="CHEBI:15378"/>
        <dbReference type="ChEBI" id="CHEBI:72998"/>
        <dbReference type="ChEBI" id="CHEBI:74963"/>
        <dbReference type="ChEBI" id="CHEBI:77016"/>
    </reaction>
    <physiologicalReaction direction="left-to-right" evidence="9">
        <dbReference type="Rhea" id="RHEA:41232"/>
    </physiologicalReaction>
</comment>
<comment type="catalytic activity">
    <reaction evidence="19">
        <text>1-hexadecanoyl-2-(9Z-octadecenoyl)-sn-glycero-3-phosphoglycerol + H2O = 1-hexadecanoyl-sn-glycero-3-phosphoglycerol + (9Z)-octadecenoate + H(+)</text>
        <dbReference type="Rhea" id="RHEA:44524"/>
        <dbReference type="ChEBI" id="CHEBI:15377"/>
        <dbReference type="ChEBI" id="CHEBI:15378"/>
        <dbReference type="ChEBI" id="CHEBI:30823"/>
        <dbReference type="ChEBI" id="CHEBI:84472"/>
        <dbReference type="ChEBI" id="CHEBI:84475"/>
    </reaction>
    <physiologicalReaction direction="left-to-right" evidence="19">
        <dbReference type="Rhea" id="RHEA:44525"/>
    </physiologicalReaction>
</comment>
<evidence type="ECO:0000259" key="25">
    <source>
        <dbReference type="SMART" id="SM00085"/>
    </source>
</evidence>
<dbReference type="GO" id="GO:0046470">
    <property type="term" value="P:phosphatidylcholine metabolic process"/>
    <property type="evidence" value="ECO:0007669"/>
    <property type="project" value="UniProtKB-ARBA"/>
</dbReference>
<dbReference type="GO" id="GO:0005576">
    <property type="term" value="C:extracellular region"/>
    <property type="evidence" value="ECO:0007669"/>
    <property type="project" value="UniProtKB-SubCell"/>
</dbReference>
<dbReference type="EC" id="3.1.1.4" evidence="24"/>
<evidence type="ECO:0000256" key="8">
    <source>
        <dbReference type="ARBA" id="ARBA00023422"/>
    </source>
</evidence>
<name>A0A3B3IRX2_HUMAN</name>
<dbReference type="ChiTaRS" id="PLA2G2A">
    <property type="organism name" value="human"/>
</dbReference>
<dbReference type="OrthoDB" id="5841574at2759"/>
<gene>
    <name evidence="26" type="primary">PLA2G2A</name>
</gene>
<comment type="catalytic activity">
    <reaction evidence="17">
        <text>1-hexadecanoyl-2-(9Z-octadecenoyl)-sn-glycero-3-phosphocholine + H2O = 1-hexadecanoyl-sn-glycero-3-phosphocholine + (9Z)-octadecenoate + H(+)</text>
        <dbReference type="Rhea" id="RHEA:38779"/>
        <dbReference type="ChEBI" id="CHEBI:15377"/>
        <dbReference type="ChEBI" id="CHEBI:15378"/>
        <dbReference type="ChEBI" id="CHEBI:30823"/>
        <dbReference type="ChEBI" id="CHEBI:72998"/>
        <dbReference type="ChEBI" id="CHEBI:73001"/>
    </reaction>
    <physiologicalReaction direction="left-to-right" evidence="17">
        <dbReference type="Rhea" id="RHEA:38780"/>
    </physiologicalReaction>
</comment>
<evidence type="ECO:0000256" key="17">
    <source>
        <dbReference type="ARBA" id="ARBA00048699"/>
    </source>
</evidence>
<evidence type="ECO:0000256" key="12">
    <source>
        <dbReference type="ARBA" id="ARBA00048080"/>
    </source>
</evidence>
<evidence type="ECO:0007829" key="28">
    <source>
        <dbReference type="PeptideAtlas" id="A0A3B3IRX2"/>
    </source>
</evidence>
<comment type="catalytic activity">
    <reaction evidence="8">
        <text>a 1,2-diacyl-sn-glycero-3-phosphocholine + H2O = a 1-acyl-sn-glycero-3-phosphocholine + a fatty acid + H(+)</text>
        <dbReference type="Rhea" id="RHEA:15801"/>
        <dbReference type="ChEBI" id="CHEBI:15377"/>
        <dbReference type="ChEBI" id="CHEBI:15378"/>
        <dbReference type="ChEBI" id="CHEBI:28868"/>
        <dbReference type="ChEBI" id="CHEBI:57643"/>
        <dbReference type="ChEBI" id="CHEBI:58168"/>
        <dbReference type="EC" id="3.1.1.4"/>
    </reaction>
    <physiologicalReaction direction="left-to-right" evidence="8">
        <dbReference type="Rhea" id="RHEA:15802"/>
    </physiologicalReaction>
</comment>
<evidence type="ECO:0000256" key="10">
    <source>
        <dbReference type="ARBA" id="ARBA00036775"/>
    </source>
</evidence>
<comment type="catalytic activity">
    <reaction evidence="18">
        <text>1-hexadecanoyl-2-(9Z,12Z-octadecadienoyl)-sn-glycero-3-phosphoethanolamine + H2O = 1-hexadecanoyl-sn-glycero-3-phosphoethanolamine + (9Z,12Z)-octadecadienoate + H(+)</text>
        <dbReference type="Rhea" id="RHEA:40815"/>
        <dbReference type="ChEBI" id="CHEBI:15377"/>
        <dbReference type="ChEBI" id="CHEBI:15378"/>
        <dbReference type="ChEBI" id="CHEBI:30245"/>
        <dbReference type="ChEBI" id="CHEBI:73004"/>
        <dbReference type="ChEBI" id="CHEBI:73008"/>
    </reaction>
    <physiologicalReaction direction="left-to-right" evidence="18">
        <dbReference type="Rhea" id="RHEA:40816"/>
    </physiologicalReaction>
</comment>
<feature type="binding site" evidence="21">
    <location>
        <position position="41"/>
    </location>
    <ligand>
        <name>Ca(2+)</name>
        <dbReference type="ChEBI" id="CHEBI:29108"/>
    </ligand>
</feature>
<dbReference type="VEuPathDB" id="HostDB:ENSG00000188257"/>
<dbReference type="GO" id="GO:0005741">
    <property type="term" value="C:mitochondrial outer membrane"/>
    <property type="evidence" value="ECO:0007669"/>
    <property type="project" value="UniProtKB-SubCell"/>
</dbReference>
<feature type="domain" description="Phospholipase A2-like central" evidence="25">
    <location>
        <begin position="1"/>
        <end position="111"/>
    </location>
</feature>
<feature type="disulfide bond" evidence="22">
    <location>
        <begin position="43"/>
        <end position="83"/>
    </location>
</feature>
<evidence type="ECO:0000256" key="1">
    <source>
        <dbReference type="ARBA" id="ARBA00004450"/>
    </source>
</evidence>
<reference evidence="26" key="5">
    <citation type="submission" date="2025-09" db="UniProtKB">
        <authorList>
            <consortium name="Ensembl"/>
        </authorList>
    </citation>
    <scope>IDENTIFICATION</scope>
</reference>
<keyword evidence="5" id="KW-0929">Antimicrobial</keyword>
<reference evidence="26 27" key="3">
    <citation type="journal article" date="2006" name="Nature">
        <title>The DNA sequence and biological annotation of human chromosome 1.</title>
        <authorList>
            <person name="Gregory S.G."/>
            <person name="Barlow K.F."/>
            <person name="McLay K.E."/>
            <person name="Kaul R."/>
            <person name="Swarbreck D."/>
            <person name="Dunham A."/>
            <person name="Scott C.E."/>
            <person name="Howe K.L."/>
            <person name="Woodfine K."/>
            <person name="Spencer C.C."/>
            <person name="Jones M.C."/>
            <person name="Gillson C."/>
            <person name="Searle S."/>
            <person name="Zhou Y."/>
            <person name="Kokocinski F."/>
            <person name="McDonald L."/>
            <person name="Evans R."/>
            <person name="Phillips K."/>
            <person name="Atkinson A."/>
            <person name="Cooper R."/>
            <person name="Jones C."/>
            <person name="Hall R.E."/>
            <person name="Andrews T.D."/>
            <person name="Lloyd C."/>
            <person name="Ainscough R."/>
            <person name="Almeida J.P."/>
            <person name="Ambrose K.D."/>
            <person name="Anderson F."/>
            <person name="Andrew R.W."/>
            <person name="Ashwell R.I."/>
            <person name="Aubin K."/>
            <person name="Babbage A.K."/>
            <person name="Bagguley C.L."/>
            <person name="Bailey J."/>
            <person name="Beasley H."/>
            <person name="Bethel G."/>
            <person name="Bird C.P."/>
            <person name="Bray-Allen S."/>
            <person name="Brown J.Y."/>
            <person name="Brown A.J."/>
            <person name="Buckley D."/>
            <person name="Burton J."/>
            <person name="Bye J."/>
            <person name="Carder C."/>
            <person name="Chapman J.C."/>
            <person name="Clark S.Y."/>
            <person name="Clarke G."/>
            <person name="Clee C."/>
            <person name="Cobley V."/>
            <person name="Collier R.E."/>
            <person name="Corby N."/>
            <person name="Coville G.J."/>
            <person name="Davies J."/>
            <person name="Deadman R."/>
            <person name="Dunn M."/>
            <person name="Earthrowl M."/>
            <person name="Ellington A.G."/>
            <person name="Errington H."/>
            <person name="Frankish A."/>
            <person name="Frankland J."/>
            <person name="French L."/>
            <person name="Garner P."/>
            <person name="Garnett J."/>
            <person name="Gay L."/>
            <person name="Ghori M.R."/>
            <person name="Gibson R."/>
            <person name="Gilby L.M."/>
            <person name="Gillett W."/>
            <person name="Glithero R.J."/>
            <person name="Grafham D.V."/>
            <person name="Griffiths C."/>
            <person name="Griffiths-Jones S."/>
            <person name="Grocock R."/>
            <person name="Hammond S."/>
            <person name="Harrison E.S."/>
            <person name="Hart E."/>
            <person name="Haugen E."/>
            <person name="Heath P.D."/>
            <person name="Holmes S."/>
            <person name="Holt K."/>
            <person name="Howden P.J."/>
            <person name="Hunt A.R."/>
            <person name="Hunt S.E."/>
            <person name="Hunter G."/>
            <person name="Isherwood J."/>
            <person name="James R."/>
            <person name="Johnson C."/>
            <person name="Johnson D."/>
            <person name="Joy A."/>
            <person name="Kay M."/>
            <person name="Kershaw J.K."/>
            <person name="Kibukawa M."/>
            <person name="Kimberley A.M."/>
            <person name="King A."/>
            <person name="Knights A.J."/>
            <person name="Lad H."/>
            <person name="Laird G."/>
            <person name="Lawlor S."/>
            <person name="Leongamornlert D.A."/>
            <person name="Lloyd D.M."/>
            <person name="Loveland J."/>
            <person name="Lovell J."/>
            <person name="Lush M.J."/>
            <person name="Lyne R."/>
            <person name="Martin S."/>
            <person name="Mashreghi-Mohammadi M."/>
            <person name="Matthews L."/>
            <person name="Matthews N.S."/>
            <person name="McLaren S."/>
            <person name="Milne S."/>
            <person name="Mistry S."/>
            <person name="Moore M.J."/>
            <person name="Nickerson T."/>
            <person name="O'Dell C.N."/>
            <person name="Oliver K."/>
            <person name="Palmeiri A."/>
            <person name="Palmer S.A."/>
            <person name="Parker A."/>
            <person name="Patel D."/>
            <person name="Pearce A.V."/>
            <person name="Peck A.I."/>
            <person name="Pelan S."/>
            <person name="Phelps K."/>
            <person name="Phillimore B.J."/>
            <person name="Plumb R."/>
            <person name="Rajan J."/>
            <person name="Raymond C."/>
            <person name="Rouse G."/>
            <person name="Saenphimmachak C."/>
            <person name="Sehra H.K."/>
            <person name="Sheridan E."/>
            <person name="Shownkeen R."/>
            <person name="Sims S."/>
            <person name="Skuce C.D."/>
            <person name="Smith M."/>
            <person name="Steward C."/>
            <person name="Subramanian S."/>
            <person name="Sycamore N."/>
            <person name="Tracey A."/>
            <person name="Tromans A."/>
            <person name="Van Helmond Z."/>
            <person name="Wall M."/>
            <person name="Wallis J.M."/>
            <person name="White S."/>
            <person name="Whitehead S.L."/>
            <person name="Wilkinson J.E."/>
            <person name="Willey D.L."/>
            <person name="Williams H."/>
            <person name="Wilming L."/>
            <person name="Wray P.W."/>
            <person name="Wu Z."/>
            <person name="Coulson A."/>
            <person name="Vaudin M."/>
            <person name="Sulston J.E."/>
            <person name="Durbin R."/>
            <person name="Hubbard T."/>
            <person name="Wooster R."/>
            <person name="Dunham I."/>
            <person name="Carter N.P."/>
            <person name="McVean G."/>
            <person name="Ross M.T."/>
            <person name="Harrow J."/>
            <person name="Olson M.V."/>
            <person name="Beck S."/>
            <person name="Rogers J."/>
            <person name="Bentley D.R."/>
            <person name="Banerjee R."/>
            <person name="Bryant S.P."/>
            <person name="Burford D.C."/>
            <person name="Burrill W.D."/>
            <person name="Clegg S.M."/>
            <person name="Dhami P."/>
            <person name="Dovey O."/>
            <person name="Faulkner L.M."/>
            <person name="Gribble S.M."/>
            <person name="Langford C.F."/>
            <person name="Pandian R.D."/>
            <person name="Porter K.M."/>
            <person name="Prigmore E."/>
        </authorList>
    </citation>
    <scope>NUCLEOTIDE SEQUENCE [LARGE SCALE GENOMIC DNA]</scope>
</reference>
<dbReference type="PRINTS" id="PR00389">
    <property type="entry name" value="PHPHLIPASEA2"/>
</dbReference>
<evidence type="ECO:0000256" key="4">
    <source>
        <dbReference type="ARBA" id="ARBA00022525"/>
    </source>
</evidence>
<evidence type="ECO:0000313" key="27">
    <source>
        <dbReference type="Proteomes" id="UP000005640"/>
    </source>
</evidence>
<evidence type="ECO:0000256" key="5">
    <source>
        <dbReference type="ARBA" id="ARBA00022638"/>
    </source>
</evidence>
<dbReference type="GO" id="GO:0005509">
    <property type="term" value="F:calcium ion binding"/>
    <property type="evidence" value="ECO:0007669"/>
    <property type="project" value="InterPro"/>
</dbReference>
<feature type="disulfide bond" evidence="22">
    <location>
        <begin position="70"/>
        <end position="81"/>
    </location>
</feature>
<feature type="disulfide bond" evidence="22">
    <location>
        <begin position="36"/>
        <end position="90"/>
    </location>
</feature>
<dbReference type="GO" id="GO:0031640">
    <property type="term" value="P:killing of cells of another organism"/>
    <property type="evidence" value="ECO:0007669"/>
    <property type="project" value="UniProtKB-KW"/>
</dbReference>
<dbReference type="SMR" id="A0A3B3IRX2"/>
<proteinExistence type="evidence at protein level"/>
<evidence type="ECO:0000256" key="9">
    <source>
        <dbReference type="ARBA" id="ARBA00036719"/>
    </source>
</evidence>
<evidence type="ECO:0000256" key="15">
    <source>
        <dbReference type="ARBA" id="ARBA00048541"/>
    </source>
</evidence>
<evidence type="ECO:0000256" key="16">
    <source>
        <dbReference type="ARBA" id="ARBA00048613"/>
    </source>
</evidence>
<evidence type="ECO:0000256" key="13">
    <source>
        <dbReference type="ARBA" id="ARBA00048221"/>
    </source>
</evidence>
<evidence type="ECO:0000256" key="6">
    <source>
        <dbReference type="ARBA" id="ARBA00023157"/>
    </source>
</evidence>
<reference evidence="26 27" key="1">
    <citation type="journal article" date="2001" name="Nature">
        <title>Initial sequencing and analysis of the human genome.</title>
        <authorList>
            <consortium name="International Human Genome Sequencing Consortium"/>
            <person name="Lander E.S."/>
            <person name="Linton L.M."/>
            <person name="Birren B."/>
            <person name="Nusbaum C."/>
            <person name="Zody M.C."/>
            <person name="Baldwin J."/>
            <person name="Devon K."/>
            <person name="Dewar K."/>
            <person name="Doyle M."/>
            <person name="FitzHugh W."/>
            <person name="Funke R."/>
            <person name="Gage D."/>
            <person name="Harris K."/>
            <person name="Heaford A."/>
            <person name="Howland J."/>
            <person name="Kann L."/>
            <person name="Lehoczky J."/>
            <person name="LeVine R."/>
            <person name="McEwan P."/>
            <person name="McKernan K."/>
            <person name="Meldrim J."/>
            <person name="Mesirov J.P."/>
            <person name="Miranda C."/>
            <person name="Morris W."/>
            <person name="Naylor J."/>
            <person name="Raymond C."/>
            <person name="Rosetti M."/>
            <person name="Santos R."/>
            <person name="Sheridan A."/>
            <person name="Sougnez C."/>
            <person name="Stange-Thomann N."/>
            <person name="Stojanovic N."/>
            <person name="Subramanian A."/>
            <person name="Wyman D."/>
            <person name="Rogers J."/>
            <person name="Sulston J."/>
            <person name="Ainscough R."/>
            <person name="Beck S."/>
            <person name="Bentley D."/>
            <person name="Burton J."/>
            <person name="Clee C."/>
            <person name="Carter N."/>
            <person name="Coulson A."/>
            <person name="Deadman R."/>
            <person name="Deloukas P."/>
            <person name="Dunham A."/>
            <person name="Dunham I."/>
            <person name="Durbin R."/>
            <person name="French L."/>
            <person name="Grafham D."/>
            <person name="Gregory S."/>
            <person name="Hubbard T."/>
            <person name="Humphray S."/>
            <person name="Hunt A."/>
            <person name="Jones M."/>
            <person name="Lloyd C."/>
            <person name="McMurray A."/>
            <person name="Matthews L."/>
            <person name="Mercer S."/>
            <person name="Milne S."/>
            <person name="Mullikin J.C."/>
            <person name="Mungall A."/>
            <person name="Plumb R."/>
            <person name="Ross M."/>
            <person name="Shownkeen R."/>
            <person name="Sims S."/>
            <person name="Waterston R.H."/>
            <person name="Wilson R.K."/>
            <person name="Hillier L.W."/>
            <person name="McPherson J.D."/>
            <person name="Marra M.A."/>
            <person name="Mardis E.R."/>
            <person name="Fulton L.A."/>
            <person name="Chinwalla A.T."/>
            <person name="Pepin K.H."/>
            <person name="Gish W.R."/>
            <person name="Chissoe S.L."/>
            <person name="Wendl M.C."/>
            <person name="Delehaunty K.D."/>
            <person name="Miner T.L."/>
            <person name="Delehaunty A."/>
            <person name="Kramer J.B."/>
            <person name="Cook L.L."/>
            <person name="Fulton R.S."/>
            <person name="Johnson D.L."/>
            <person name="Minx P.J."/>
            <person name="Clifton S.W."/>
            <person name="Hawkins T."/>
            <person name="Branscomb E."/>
            <person name="Predki P."/>
            <person name="Richardson P."/>
            <person name="Wenning S."/>
            <person name="Slezak T."/>
            <person name="Doggett N."/>
            <person name="Cheng J.F."/>
            <person name="Olsen A."/>
            <person name="Lucas S."/>
            <person name="Elkin C."/>
            <person name="Uberbacher E."/>
            <person name="Frazier M."/>
            <person name="Gibbs R.A."/>
            <person name="Muzny D.M."/>
            <person name="Scherer S.E."/>
            <person name="Bouck J.B."/>
            <person name="Sodergren E.J."/>
            <person name="Worley K.C."/>
            <person name="Rives C.M."/>
            <person name="Gorrell J.H."/>
            <person name="Metzker M.L."/>
            <person name="Naylor S.L."/>
            <person name="Kucherlapati R.S."/>
            <person name="Nelson D.L."/>
            <person name="Weinstock G.M."/>
            <person name="Sakaki Y."/>
            <person name="Fujiyama A."/>
            <person name="Hattori M."/>
            <person name="Yada T."/>
            <person name="Toyoda A."/>
            <person name="Itoh T."/>
            <person name="Kawagoe C."/>
            <person name="Watanabe H."/>
            <person name="Totoki Y."/>
            <person name="Taylor T."/>
            <person name="Weissenbach J."/>
            <person name="Heilig R."/>
            <person name="Saurin W."/>
            <person name="Artiguenave F."/>
            <person name="Brottier P."/>
            <person name="Bruls T."/>
            <person name="Pelletier E."/>
            <person name="Robert C."/>
            <person name="Wincker P."/>
            <person name="Smith D.R."/>
            <person name="Doucette-Stamm L."/>
            <person name="Rubenfield M."/>
            <person name="Weinstock K."/>
            <person name="Lee H.M."/>
            <person name="Dubois J."/>
            <person name="Rosenthal A."/>
            <person name="Platzer M."/>
            <person name="Nyakatura G."/>
            <person name="Taudien S."/>
            <person name="Rump A."/>
            <person name="Yang H."/>
            <person name="Yu J."/>
            <person name="Wang J."/>
            <person name="Huang G."/>
            <person name="Gu J."/>
            <person name="Hood L."/>
            <person name="Rowen L."/>
            <person name="Madan A."/>
            <person name="Qin S."/>
            <person name="Davis R.W."/>
            <person name="Federspiel N.A."/>
            <person name="Abola A.P."/>
            <person name="Proctor M.J."/>
            <person name="Myers R.M."/>
            <person name="Schmutz J."/>
            <person name="Dickson M."/>
            <person name="Grimwood J."/>
            <person name="Cox D.R."/>
            <person name="Olson M.V."/>
            <person name="Kaul R."/>
            <person name="Raymond C."/>
            <person name="Shimizu N."/>
            <person name="Kawasaki K."/>
            <person name="Minoshima S."/>
            <person name="Evans G.A."/>
            <person name="Athanasiou M."/>
            <person name="Schultz R."/>
            <person name="Roe B.A."/>
            <person name="Chen F."/>
            <person name="Pan H."/>
            <person name="Ramser J."/>
            <person name="Lehrach H."/>
            <person name="Reinhardt R."/>
            <person name="McCombie W.R."/>
            <person name="de la Bastide M."/>
            <person name="Dedhia N."/>
            <person name="Blocker H."/>
            <person name="Hornischer K."/>
            <person name="Nordsiek G."/>
            <person name="Agarwala R."/>
            <person name="Aravind L."/>
            <person name="Bailey J.A."/>
            <person name="Bateman A."/>
            <person name="Batzoglou S."/>
            <person name="Birney E."/>
            <person name="Bork P."/>
            <person name="Brown D.G."/>
            <person name="Burge C.B."/>
            <person name="Cerutti L."/>
            <person name="Chen H.C."/>
            <person name="Church D."/>
            <person name="Clamp M."/>
            <person name="Copley R.R."/>
            <person name="Doerks T."/>
            <person name="Eddy S.R."/>
            <person name="Eichler E.E."/>
            <person name="Furey T.S."/>
            <person name="Galagan J."/>
            <person name="Gilbert J.G."/>
            <person name="Harmon C."/>
            <person name="Hayashizaki Y."/>
            <person name="Haussler D."/>
            <person name="Hermjakob H."/>
            <person name="Hokamp K."/>
            <person name="Jang W."/>
            <person name="Johnson L.S."/>
            <person name="Jones T.A."/>
            <person name="Kasif S."/>
            <person name="Kaspryzk A."/>
            <person name="Kennedy S."/>
            <person name="Kent W.J."/>
            <person name="Kitts P."/>
            <person name="Koonin E.V."/>
            <person name="Korf I."/>
            <person name="Kulp D."/>
            <person name="Lancet D."/>
            <person name="Lowe T.M."/>
            <person name="McLysaght A."/>
            <person name="Mikkelsen T."/>
            <person name="Moran J.V."/>
            <person name="Mulder N."/>
            <person name="Pollara V.J."/>
            <person name="Ponting C.P."/>
            <person name="Schuler G."/>
            <person name="Schultz J."/>
            <person name="Slater G."/>
            <person name="Smit A.F."/>
            <person name="Stupka E."/>
            <person name="Szustakowski J."/>
            <person name="Thierry-Mieg D."/>
            <person name="Thierry-Mieg J."/>
            <person name="Wagner L."/>
            <person name="Wallis J."/>
            <person name="Wheeler R."/>
            <person name="Williams A."/>
            <person name="Wolf Y.I."/>
            <person name="Wolfe K.H."/>
            <person name="Yang S.P."/>
            <person name="Yeh R.F."/>
            <person name="Collins F."/>
            <person name="Guyer M.S."/>
            <person name="Peterson J."/>
            <person name="Felsenfeld A."/>
            <person name="Wetterstrand K.A."/>
            <person name="Patrinos A."/>
            <person name="Morgan M.J."/>
            <person name="de Jong P."/>
            <person name="Catanese J.J."/>
            <person name="Osoegawa K."/>
            <person name="Shizuya H."/>
            <person name="Choi S."/>
            <person name="Chen Y.J."/>
        </authorList>
    </citation>
    <scope>NUCLEOTIDE SEQUENCE [LARGE SCALE GENOMIC DNA]</scope>
</reference>
<comment type="catalytic activity">
    <reaction evidence="16">
        <text>1-hexadecanoyl-2-(9Z-octadecenoyl)-sn-glycero-3-phosphoethanolamine + H2O = 1-hexadecanoyl-sn-glycero-3-phosphoethanolamine + (9Z)-octadecenoate + H(+)</text>
        <dbReference type="Rhea" id="RHEA:40911"/>
        <dbReference type="ChEBI" id="CHEBI:15377"/>
        <dbReference type="ChEBI" id="CHEBI:15378"/>
        <dbReference type="ChEBI" id="CHEBI:30823"/>
        <dbReference type="ChEBI" id="CHEBI:73004"/>
        <dbReference type="ChEBI" id="CHEBI:73007"/>
    </reaction>
    <physiologicalReaction direction="left-to-right" evidence="16">
        <dbReference type="Rhea" id="RHEA:40912"/>
    </physiologicalReaction>
</comment>
<dbReference type="ExpressionAtlas" id="A0A3B3IRX2">
    <property type="expression patterns" value="baseline and differential"/>
</dbReference>
<reference evidence="26 27" key="2">
    <citation type="journal article" date="2004" name="Nature">
        <title>Finishing the euchromatic sequence of the human genome.</title>
        <authorList>
            <consortium name="International Human Genome Sequencing Consortium"/>
        </authorList>
    </citation>
    <scope>NUCLEOTIDE SEQUENCE [LARGE SCALE GENOMIC DNA]</scope>
</reference>
<dbReference type="Ensembl" id="ENST00000649436.1">
    <property type="protein sequence ID" value="ENSP00000496912.1"/>
    <property type="gene ID" value="ENSG00000188257.12"/>
</dbReference>
<keyword evidence="4 24" id="KW-0964">Secreted</keyword>
<dbReference type="OpenTargets" id="ENSG00000188257"/>
<dbReference type="PROSITE" id="PS00118">
    <property type="entry name" value="PA2_HIS"/>
    <property type="match status" value="1"/>
</dbReference>
<comment type="catalytic activity">
    <reaction evidence="10">
        <text>a 1,2-diacyl-sn-glycero-3-phosphoethanolamine + H2O = a 1-acyl-sn-glycero-3-phosphoethanolamine + a fatty acid + H(+)</text>
        <dbReference type="Rhea" id="RHEA:44604"/>
        <dbReference type="ChEBI" id="CHEBI:15377"/>
        <dbReference type="ChEBI" id="CHEBI:15378"/>
        <dbReference type="ChEBI" id="CHEBI:28868"/>
        <dbReference type="ChEBI" id="CHEBI:64381"/>
        <dbReference type="ChEBI" id="CHEBI:64612"/>
    </reaction>
    <physiologicalReaction direction="left-to-right" evidence="10">
        <dbReference type="Rhea" id="RHEA:44605"/>
    </physiologicalReaction>
</comment>
<dbReference type="FunFam" id="1.20.90.10:FF:000001">
    <property type="entry name" value="Basic phospholipase A2 homolog"/>
    <property type="match status" value="1"/>
</dbReference>
<comment type="catalytic activity">
    <reaction evidence="12">
        <text>1,2-dihexadecanoyl-sn-glycero-3-phospho-(1'-sn-glycerol) + H2O = 1-hexadecanoyl-sn-glycero-3-phospho-(1'-sn-glycerol) + hexadecanoate + H(+)</text>
        <dbReference type="Rhea" id="RHEA:45472"/>
        <dbReference type="ChEBI" id="CHEBI:7896"/>
        <dbReference type="ChEBI" id="CHEBI:15377"/>
        <dbReference type="ChEBI" id="CHEBI:15378"/>
        <dbReference type="ChEBI" id="CHEBI:72829"/>
        <dbReference type="ChEBI" id="CHEBI:75158"/>
    </reaction>
    <physiologicalReaction direction="left-to-right" evidence="12">
        <dbReference type="Rhea" id="RHEA:45473"/>
    </physiologicalReaction>
</comment>
<accession>A0A3B3IRX2</accession>
<dbReference type="EMBL" id="AL358253">
    <property type="status" value="NOT_ANNOTATED_CDS"/>
    <property type="molecule type" value="Genomic_DNA"/>
</dbReference>
<comment type="similarity">
    <text evidence="3 23">Belongs to the phospholipase A2 family.</text>
</comment>
<protein>
    <recommendedName>
        <fullName evidence="24">Phospholipase A2</fullName>
        <ecNumber evidence="24">3.1.1.4</ecNumber>
    </recommendedName>
</protein>
<dbReference type="HGNC" id="HGNC:9031">
    <property type="gene designation" value="PLA2G2A"/>
</dbReference>
<dbReference type="GeneTree" id="ENSGT00940000155096"/>
<dbReference type="Pfam" id="PF00068">
    <property type="entry name" value="Phospholip_A2_1"/>
    <property type="match status" value="1"/>
</dbReference>
<keyword evidence="5" id="KW-0081">Bacteriolytic enzyme</keyword>
<dbReference type="MassIVE" id="A0A3B3IRX2"/>
<dbReference type="SMART" id="SM00085">
    <property type="entry name" value="PA2c"/>
    <property type="match status" value="1"/>
</dbReference>
<dbReference type="Gene3D" id="1.20.90.10">
    <property type="entry name" value="Phospholipase A2 domain"/>
    <property type="match status" value="1"/>
</dbReference>
<dbReference type="Antibodypedia" id="29745">
    <property type="antibodies" value="287 antibodies from 30 providers"/>
</dbReference>
<comment type="catalytic activity">
    <reaction evidence="7">
        <text>1-hexadecanoyl-2-(9Z,12Z-octadecadienoyl)-sn-glycero-3-phosphocholine + H2O = (9Z,12Z)-octadecadienoate + 1-hexadecanoyl-sn-glycero-3-phosphocholine + H(+)</text>
        <dbReference type="Rhea" id="RHEA:40811"/>
        <dbReference type="ChEBI" id="CHEBI:15377"/>
        <dbReference type="ChEBI" id="CHEBI:15378"/>
        <dbReference type="ChEBI" id="CHEBI:30245"/>
        <dbReference type="ChEBI" id="CHEBI:72998"/>
        <dbReference type="ChEBI" id="CHEBI:73002"/>
    </reaction>
    <physiologicalReaction direction="left-to-right" evidence="7">
        <dbReference type="Rhea" id="RHEA:40812"/>
    </physiologicalReaction>
</comment>
<comment type="catalytic activity">
    <reaction evidence="13">
        <text>N-hexadecanoyl-1,2-di-(9Z-octadecenoyl)-sn-glycero-3-phosphoethanolamine + H2O = N-hexadecanoyl-1-(9Z-octadecenoyl)-sn-glycero-3-phosphoethanolamine + (9Z)-octadecenoate + H(+)</text>
        <dbReference type="Rhea" id="RHEA:45424"/>
        <dbReference type="ChEBI" id="CHEBI:15377"/>
        <dbReference type="ChEBI" id="CHEBI:15378"/>
        <dbReference type="ChEBI" id="CHEBI:30823"/>
        <dbReference type="ChEBI" id="CHEBI:78097"/>
        <dbReference type="ChEBI" id="CHEBI:85217"/>
    </reaction>
    <physiologicalReaction direction="left-to-right" evidence="13">
        <dbReference type="Rhea" id="RHEA:45425"/>
    </physiologicalReaction>
</comment>
<dbReference type="PANTHER" id="PTHR11716:SF9">
    <property type="entry name" value="PHOSPHOLIPASE A2, MEMBRANE ASSOCIATED"/>
    <property type="match status" value="1"/>
</dbReference>
<evidence type="ECO:0000256" key="14">
    <source>
        <dbReference type="ARBA" id="ARBA00048227"/>
    </source>
</evidence>
<feature type="active site" evidence="20">
    <location>
        <position position="40"/>
    </location>
</feature>
<dbReference type="PANTHER" id="PTHR11716">
    <property type="entry name" value="PHOSPHOLIPASE A2 FAMILY MEMBER"/>
    <property type="match status" value="1"/>
</dbReference>
<dbReference type="InterPro" id="IPR001211">
    <property type="entry name" value="PLA2"/>
</dbReference>
<reference evidence="26" key="4">
    <citation type="submission" date="2025-08" db="UniProtKB">
        <authorList>
            <consortium name="Ensembl"/>
        </authorList>
    </citation>
    <scope>IDENTIFICATION</scope>
</reference>
<evidence type="ECO:0000256" key="2">
    <source>
        <dbReference type="ARBA" id="ARBA00004613"/>
    </source>
</evidence>
<comment type="catalytic activity">
    <reaction evidence="15">
        <text>1-hexadecanoyl-2-(5Z,8Z,11Z,14Z-eicosatetraenoyl)-sn-glycero-3-phosphoethanolamine + H2O = 1-hexadecanoyl-sn-glycero-3-phosphoethanolamine + (5Z,8Z,11Z,14Z)-eicosatetraenoate + H(+)</text>
        <dbReference type="Rhea" id="RHEA:40431"/>
        <dbReference type="ChEBI" id="CHEBI:15377"/>
        <dbReference type="ChEBI" id="CHEBI:15378"/>
        <dbReference type="ChEBI" id="CHEBI:32395"/>
        <dbReference type="ChEBI" id="CHEBI:73004"/>
        <dbReference type="ChEBI" id="CHEBI:73009"/>
    </reaction>
    <physiologicalReaction direction="left-to-right" evidence="15">
        <dbReference type="Rhea" id="RHEA:40432"/>
    </physiologicalReaction>
</comment>
<dbReference type="Bgee" id="ENSG00000188257">
    <property type="expression patterns" value="Expressed in palpebral conjunctiva and 149 other cell types or tissues"/>
</dbReference>
<keyword evidence="21 24" id="KW-0106">Calcium</keyword>
<evidence type="ECO:0000256" key="22">
    <source>
        <dbReference type="PIRSR" id="PIRSR601211-3"/>
    </source>
</evidence>
<dbReference type="SUPFAM" id="SSF48619">
    <property type="entry name" value="Phospholipase A2, PLA2"/>
    <property type="match status" value="1"/>
</dbReference>
<feature type="disulfide bond" evidence="22">
    <location>
        <begin position="19"/>
        <end position="110"/>
    </location>
</feature>
<evidence type="ECO:0000256" key="23">
    <source>
        <dbReference type="RuleBase" id="RU003654"/>
    </source>
</evidence>
<evidence type="ECO:0007829" key="29">
    <source>
        <dbReference type="ProteomicsDB" id="A0A3B3IRX2"/>
    </source>
</evidence>
<dbReference type="CDD" id="cd00125">
    <property type="entry name" value="PLA2c"/>
    <property type="match status" value="1"/>
</dbReference>
<dbReference type="InterPro" id="IPR036444">
    <property type="entry name" value="PLipase_A2_dom_sf"/>
</dbReference>
<keyword evidence="27" id="KW-1185">Reference proteome</keyword>
<feature type="binding site" evidence="21">
    <location>
        <position position="24"/>
    </location>
    <ligand>
        <name>Ca(2+)</name>
        <dbReference type="ChEBI" id="CHEBI:29108"/>
    </ligand>
</feature>
<keyword evidence="24" id="KW-0443">Lipid metabolism</keyword>
<keyword evidence="21" id="KW-0479">Metal-binding</keyword>
<comment type="catalytic activity">
    <reaction evidence="11">
        <text>1-hexadecanoyl-2-(9Z-octadecenoyl)-sn-glycero-3-phospho-(1'-sn-glycerol) + H2O = 1-hexadecanoyl-sn-glycero-3-phospho-(1'-sn-glycerol) + (9Z)-octadecenoate + H(+)</text>
        <dbReference type="Rhea" id="RHEA:40919"/>
        <dbReference type="ChEBI" id="CHEBI:15377"/>
        <dbReference type="ChEBI" id="CHEBI:15378"/>
        <dbReference type="ChEBI" id="CHEBI:30823"/>
        <dbReference type="ChEBI" id="CHEBI:72841"/>
        <dbReference type="ChEBI" id="CHEBI:75158"/>
    </reaction>
    <physiologicalReaction direction="left-to-right" evidence="11">
        <dbReference type="Rhea" id="RHEA:40920"/>
    </physiologicalReaction>
</comment>
<dbReference type="Ensembl" id="ENST00000649436.1">
    <property type="protein sequence ID" value="ENSP00000496912.1"/>
    <property type="gene ID" value="ENSG00000188257.13"/>
</dbReference>
<dbReference type="PROSITE" id="PS00119">
    <property type="entry name" value="PA2_ASP"/>
    <property type="match status" value="1"/>
</dbReference>
<evidence type="ECO:0000256" key="21">
    <source>
        <dbReference type="PIRSR" id="PIRSR601211-2"/>
    </source>
</evidence>
<comment type="subcellular location">
    <subcellularLocation>
        <location evidence="1">Mitochondrion outer membrane</location>
        <topology evidence="1">Peripheral membrane protein</topology>
    </subcellularLocation>
    <subcellularLocation>
        <location evidence="2 24">Secreted</location>
    </subcellularLocation>
</comment>
<feature type="binding site" evidence="21">
    <location>
        <position position="22"/>
    </location>
    <ligand>
        <name>Ca(2+)</name>
        <dbReference type="ChEBI" id="CHEBI:29108"/>
    </ligand>
</feature>
<dbReference type="GO" id="GO:0016042">
    <property type="term" value="P:lipid catabolic process"/>
    <property type="evidence" value="ECO:0007669"/>
    <property type="project" value="InterPro"/>
</dbReference>
<dbReference type="GO" id="GO:0042742">
    <property type="term" value="P:defense response to bacterium"/>
    <property type="evidence" value="ECO:0007669"/>
    <property type="project" value="UniProtKB-KW"/>
</dbReference>
<dbReference type="GO" id="GO:0050482">
    <property type="term" value="P:arachidonate secretion"/>
    <property type="evidence" value="ECO:0007669"/>
    <property type="project" value="InterPro"/>
</dbReference>
<evidence type="ECO:0000256" key="20">
    <source>
        <dbReference type="PIRSR" id="PIRSR601211-1"/>
    </source>
</evidence>
<keyword evidence="28 29" id="KW-1267">Proteomics identification</keyword>
<organism evidence="26 27">
    <name type="scientific">Homo sapiens</name>
    <name type="common">Human</name>
    <dbReference type="NCBI Taxonomy" id="9606"/>
    <lineage>
        <taxon>Eukaryota</taxon>
        <taxon>Metazoa</taxon>
        <taxon>Chordata</taxon>
        <taxon>Craniata</taxon>
        <taxon>Vertebrata</taxon>
        <taxon>Euteleostomi</taxon>
        <taxon>Mammalia</taxon>
        <taxon>Eutheria</taxon>
        <taxon>Euarchontoglires</taxon>
        <taxon>Primates</taxon>
        <taxon>Haplorrhini</taxon>
        <taxon>Catarrhini</taxon>
        <taxon>Hominidae</taxon>
        <taxon>Homo</taxon>
    </lineage>
</organism>
<evidence type="ECO:0000313" key="26">
    <source>
        <dbReference type="Ensembl" id="ENSP00000496912.1"/>
    </source>
</evidence>
<dbReference type="InterPro" id="IPR033113">
    <property type="entry name" value="PLA2_histidine"/>
</dbReference>
<dbReference type="Proteomes" id="UP000005640">
    <property type="component" value="Chromosome 1"/>
</dbReference>
<evidence type="ECO:0000256" key="11">
    <source>
        <dbReference type="ARBA" id="ARBA00048015"/>
    </source>
</evidence>
<keyword evidence="6 22" id="KW-1015">Disulfide bond</keyword>
<comment type="catalytic activity">
    <reaction evidence="14">
        <text>1,2-dihexadecanoyl-sn-glycero-3-phosphocholine + H2O = 1-hexadecanoyl-sn-glycero-3-phosphocholine + hexadecanoate + H(+)</text>
        <dbReference type="Rhea" id="RHEA:41223"/>
        <dbReference type="ChEBI" id="CHEBI:7896"/>
        <dbReference type="ChEBI" id="CHEBI:15377"/>
        <dbReference type="ChEBI" id="CHEBI:15378"/>
        <dbReference type="ChEBI" id="CHEBI:72998"/>
        <dbReference type="ChEBI" id="CHEBI:72999"/>
    </reaction>
    <physiologicalReaction direction="left-to-right" evidence="14">
        <dbReference type="Rhea" id="RHEA:41224"/>
    </physiologicalReaction>
</comment>
<evidence type="ECO:0000256" key="18">
    <source>
        <dbReference type="ARBA" id="ARBA00049039"/>
    </source>
</evidence>
<feature type="disulfide bond" evidence="22">
    <location>
        <begin position="42"/>
        <end position="117"/>
    </location>
</feature>
<evidence type="ECO:0000256" key="7">
    <source>
        <dbReference type="ARBA" id="ARBA00023408"/>
    </source>
</evidence>
<sequence length="117" mass="13037">MIKLTTGKEAALSYGFYGCHCGVGGRGSPKDATDRCCVTHDCCYKRLEKRGCGTKFLSYKFSNSGSRITCAKQDSCRSQLCECDKAAATCFARNKTTYNKKYQYYSNKHCRGSTPRC</sequence>